<name>A0AAW0B3H8_9AGAR</name>
<evidence type="ECO:0000313" key="2">
    <source>
        <dbReference type="EMBL" id="KAK7019648.1"/>
    </source>
</evidence>
<evidence type="ECO:0000256" key="1">
    <source>
        <dbReference type="SAM" id="MobiDB-lite"/>
    </source>
</evidence>
<dbReference type="EMBL" id="JAYKXP010000206">
    <property type="protein sequence ID" value="KAK7019648.1"/>
    <property type="molecule type" value="Genomic_DNA"/>
</dbReference>
<proteinExistence type="predicted"/>
<reference evidence="2 3" key="1">
    <citation type="submission" date="2024-01" db="EMBL/GenBank/DDBJ databases">
        <title>A draft genome for a cacao thread blight-causing isolate of Paramarasmius palmivorus.</title>
        <authorList>
            <person name="Baruah I.K."/>
            <person name="Bukari Y."/>
            <person name="Amoako-Attah I."/>
            <person name="Meinhardt L.W."/>
            <person name="Bailey B.A."/>
            <person name="Cohen S.P."/>
        </authorList>
    </citation>
    <scope>NUCLEOTIDE SEQUENCE [LARGE SCALE GENOMIC DNA]</scope>
    <source>
        <strain evidence="2 3">GH-12</strain>
    </source>
</reference>
<organism evidence="2 3">
    <name type="scientific">Paramarasmius palmivorus</name>
    <dbReference type="NCBI Taxonomy" id="297713"/>
    <lineage>
        <taxon>Eukaryota</taxon>
        <taxon>Fungi</taxon>
        <taxon>Dikarya</taxon>
        <taxon>Basidiomycota</taxon>
        <taxon>Agaricomycotina</taxon>
        <taxon>Agaricomycetes</taxon>
        <taxon>Agaricomycetidae</taxon>
        <taxon>Agaricales</taxon>
        <taxon>Marasmiineae</taxon>
        <taxon>Marasmiaceae</taxon>
        <taxon>Paramarasmius</taxon>
    </lineage>
</organism>
<protein>
    <submittedName>
        <fullName evidence="2">Uncharacterized protein</fullName>
    </submittedName>
</protein>
<sequence>MSHPALLTSLPLSQRVDLSGENTTSIDGSEEEAVTDLSETSLLSKMPWFTGFVQCPTARLDFLPSDLKPMGRALLDCFRDAYSKHVFQDIVEDRSILTPNQKSADPLNAVVFGLRFLDVAVLVGSPMAPIAPSRVTVPRSVFEGQTGTLRNTNLNVVKALASLEATAFFINYMLQGHYDFPSQWKILVAELKGAAAREGVICRVASDLPPITRLRQPLFMALAVSPLVLLADISPTSANITRIHMIRAWFHYGSERPATLRKVEILLWKQLFDMARGVSTAVGALRQFVAEAVPLLPEAVREQRFFDPDLGEIARMPLSLSYLDSRPGKAFVQATMAAQTSVGLQEDVGITLSMDIDQIDGMTGERLRREESDLYSFDINHGRIDVDLFEGVPALCTGDSGVAVGAPLFTAGVLPSRVNGVGGTEDFCSVPSRLEIAEEETPSTAGGPARTSVARTTSSGGSRGRKGRKPVFGRKPPPPMQLYSNRKDLEVSDKLEDLINRCNVYQRRSGESELLVRMTGGGEAVVDPSKASLALSGTIVANVVSMDAQEYLRLDKQDGVAGVLAEAYILVTSEKQCSQLLDGRRLSSIGSCVATRNAVDVSLHNITRDVWNGQVSATFADFVVLLRSGRGGKSLYFPELPCTEDLREAVSVYSSSFSNKYCLDLPGYDLDQEFFSPRAMEFRTVSSGDVFVAHEMARGGFNTEICVEEGIMLLFLGTHREDFSFLSRLDSFRRSPEWGFTSVPDVLGLLLFAGDRMLFQSGTPYCVLFVEPTLCRYKHFYNSRSMDHCYWAIVHQLFGSSVLDETAEDYHVLLCRMALHWHDVIVNYSPMLSHSSGSKCERSMQVPDLDSLDGLMQVFFVLTLLELGTLLVPDRYADGDKWKGVERLYGKYRYVRREIMAALDTILVVSHMESGEKLQASVMWESFFVQQCVALVIVSRTASHPKVTSLQVESLLFQDLRRRILPVARAADKILHGGSHSMDKDGAFLLVLDDCASLDWSFRDEVRQKFTVAISLLASNEGKGGSRTDSIDGVRLVKKARAS</sequence>
<feature type="region of interest" description="Disordered" evidence="1">
    <location>
        <begin position="437"/>
        <end position="484"/>
    </location>
</feature>
<accession>A0AAW0B3H8</accession>
<evidence type="ECO:0000313" key="3">
    <source>
        <dbReference type="Proteomes" id="UP001383192"/>
    </source>
</evidence>
<feature type="compositionally biased region" description="Basic residues" evidence="1">
    <location>
        <begin position="463"/>
        <end position="472"/>
    </location>
</feature>
<feature type="compositionally biased region" description="Low complexity" evidence="1">
    <location>
        <begin position="448"/>
        <end position="460"/>
    </location>
</feature>
<dbReference type="Proteomes" id="UP001383192">
    <property type="component" value="Unassembled WGS sequence"/>
</dbReference>
<dbReference type="AlphaFoldDB" id="A0AAW0B3H8"/>
<gene>
    <name evidence="2" type="ORF">VNI00_018033</name>
</gene>
<comment type="caution">
    <text evidence="2">The sequence shown here is derived from an EMBL/GenBank/DDBJ whole genome shotgun (WGS) entry which is preliminary data.</text>
</comment>
<keyword evidence="3" id="KW-1185">Reference proteome</keyword>